<organism evidence="10 11">
    <name type="scientific">Sporosarcina ureilytica</name>
    <dbReference type="NCBI Taxonomy" id="298596"/>
    <lineage>
        <taxon>Bacteria</taxon>
        <taxon>Bacillati</taxon>
        <taxon>Bacillota</taxon>
        <taxon>Bacilli</taxon>
        <taxon>Bacillales</taxon>
        <taxon>Caryophanaceae</taxon>
        <taxon>Sporosarcina</taxon>
    </lineage>
</organism>
<feature type="transmembrane region" description="Helical" evidence="9">
    <location>
        <begin position="81"/>
        <end position="101"/>
    </location>
</feature>
<comment type="subcellular location">
    <subcellularLocation>
        <location evidence="1 9">Cell membrane</location>
        <topology evidence="1 9">Multi-pass membrane protein</topology>
    </subcellularLocation>
</comment>
<feature type="transmembrane region" description="Helical" evidence="9">
    <location>
        <begin position="121"/>
        <end position="141"/>
    </location>
</feature>
<dbReference type="Proteomes" id="UP000185746">
    <property type="component" value="Chromosome"/>
</dbReference>
<feature type="transmembrane region" description="Helical" evidence="9">
    <location>
        <begin position="197"/>
        <end position="216"/>
    </location>
</feature>
<comment type="similarity">
    <text evidence="2 9">Belongs to the branched chain amino acid transporter family.</text>
</comment>
<protein>
    <recommendedName>
        <fullName evidence="9">Branched-chain amino acid transport system carrier protein</fullName>
    </recommendedName>
</protein>
<keyword evidence="11" id="KW-1185">Reference proteome</keyword>
<evidence type="ECO:0000256" key="2">
    <source>
        <dbReference type="ARBA" id="ARBA00008540"/>
    </source>
</evidence>
<dbReference type="Pfam" id="PF05525">
    <property type="entry name" value="Branch_AA_trans"/>
    <property type="match status" value="1"/>
</dbReference>
<dbReference type="EMBL" id="CP017560">
    <property type="protein sequence ID" value="AOV07171.1"/>
    <property type="molecule type" value="Genomic_DNA"/>
</dbReference>
<dbReference type="GO" id="GO:0015820">
    <property type="term" value="P:L-leucine transport"/>
    <property type="evidence" value="ECO:0007669"/>
    <property type="project" value="TreeGrafter"/>
</dbReference>
<dbReference type="NCBIfam" id="TIGR00796">
    <property type="entry name" value="livcs"/>
    <property type="match status" value="1"/>
</dbReference>
<feature type="transmembrane region" description="Helical" evidence="9">
    <location>
        <begin position="153"/>
        <end position="177"/>
    </location>
</feature>
<feature type="transmembrane region" description="Helical" evidence="9">
    <location>
        <begin position="7"/>
        <end position="29"/>
    </location>
</feature>
<evidence type="ECO:0000256" key="9">
    <source>
        <dbReference type="RuleBase" id="RU362122"/>
    </source>
</evidence>
<feature type="transmembrane region" description="Helical" evidence="9">
    <location>
        <begin position="41"/>
        <end position="61"/>
    </location>
</feature>
<dbReference type="GO" id="GO:0015190">
    <property type="term" value="F:L-leucine transmembrane transporter activity"/>
    <property type="evidence" value="ECO:0007669"/>
    <property type="project" value="TreeGrafter"/>
</dbReference>
<dbReference type="PANTHER" id="PTHR30588:SF0">
    <property type="entry name" value="BRANCHED-CHAIN AMINO ACID PERMEASE BRNQ"/>
    <property type="match status" value="1"/>
</dbReference>
<dbReference type="GO" id="GO:0005886">
    <property type="term" value="C:plasma membrane"/>
    <property type="evidence" value="ECO:0007669"/>
    <property type="project" value="UniProtKB-SubCell"/>
</dbReference>
<evidence type="ECO:0000313" key="10">
    <source>
        <dbReference type="EMBL" id="AOV07171.1"/>
    </source>
</evidence>
<feature type="transmembrane region" description="Helical" evidence="9">
    <location>
        <begin position="316"/>
        <end position="337"/>
    </location>
</feature>
<comment type="function">
    <text evidence="9">Component of the transport system for branched-chain amino acids.</text>
</comment>
<dbReference type="AlphaFoldDB" id="A0A1D8JEP0"/>
<dbReference type="PANTHER" id="PTHR30588">
    <property type="entry name" value="BRANCHED-CHAIN AMINO ACID TRANSPORT SYSTEM 2 CARRIER PROTEIN"/>
    <property type="match status" value="1"/>
</dbReference>
<evidence type="ECO:0000256" key="5">
    <source>
        <dbReference type="ARBA" id="ARBA00022692"/>
    </source>
</evidence>
<dbReference type="GO" id="GO:0005304">
    <property type="term" value="F:L-valine transmembrane transporter activity"/>
    <property type="evidence" value="ECO:0007669"/>
    <property type="project" value="TreeGrafter"/>
</dbReference>
<feature type="transmembrane region" description="Helical" evidence="9">
    <location>
        <begin position="373"/>
        <end position="391"/>
    </location>
</feature>
<feature type="transmembrane region" description="Helical" evidence="9">
    <location>
        <begin position="277"/>
        <end position="304"/>
    </location>
</feature>
<name>A0A1D8JEP0_9BACL</name>
<keyword evidence="6 9" id="KW-0029">Amino-acid transport</keyword>
<sequence length="451" mass="48513">MEKKLSFSSYLVIGVMLFALFFGAGNLIFPAQLGQNAGTNLWPAILGFLITGVGLPFLGILAMGYSGSRNLQDLASRIHPLYAVVFTSLLYLTIGPFFAAPRTGAVAFDIAIMPFIGDGNVQIALLLFTLIFFGITLWLSLNPAKIVDRVGKVLAPGIIILLLALLAMVVIKPMGAIENPQVSYSTGAFVTGFTEGYNTMDALASLVFGIIVINAIRSMGVTSKRGILAATAKTGVVATAFLAIIYVGIAYLGATSTSRIGLFDTGGPVLSEASTHYFGTLGLVLLAVVIILACLTTAIGLMTACGEYFHTLMPKVSYKAFVTIFTVFCFIVSNFGLGNIITYSIPLLMFIYPLAIVLMLLTFTSSLFNHSRIVYVAATTIAFMISIIDGFKTFCELVEIEYFEWLSPIVKFYENSLPLYSDGLGWLLPVVTTMLVTGIIVRLQQNATVRA</sequence>
<evidence type="ECO:0000256" key="3">
    <source>
        <dbReference type="ARBA" id="ARBA00022448"/>
    </source>
</evidence>
<keyword evidence="3 9" id="KW-0813">Transport</keyword>
<dbReference type="GO" id="GO:0015188">
    <property type="term" value="F:L-isoleucine transmembrane transporter activity"/>
    <property type="evidence" value="ECO:0007669"/>
    <property type="project" value="TreeGrafter"/>
</dbReference>
<feature type="transmembrane region" description="Helical" evidence="9">
    <location>
        <begin position="343"/>
        <end position="361"/>
    </location>
</feature>
<keyword evidence="7 9" id="KW-1133">Transmembrane helix</keyword>
<gene>
    <name evidence="10" type="ORF">BI350_06205</name>
</gene>
<evidence type="ECO:0000256" key="7">
    <source>
        <dbReference type="ARBA" id="ARBA00022989"/>
    </source>
</evidence>
<dbReference type="InterPro" id="IPR004685">
    <property type="entry name" value="Brnchd-chn_aa_trnsp_Livcs"/>
</dbReference>
<feature type="transmembrane region" description="Helical" evidence="9">
    <location>
        <begin position="423"/>
        <end position="443"/>
    </location>
</feature>
<evidence type="ECO:0000256" key="8">
    <source>
        <dbReference type="ARBA" id="ARBA00023136"/>
    </source>
</evidence>
<dbReference type="KEGG" id="surl:BI350_06205"/>
<proteinExistence type="inferred from homology"/>
<evidence type="ECO:0000313" key="11">
    <source>
        <dbReference type="Proteomes" id="UP000185746"/>
    </source>
</evidence>
<evidence type="ECO:0000256" key="1">
    <source>
        <dbReference type="ARBA" id="ARBA00004651"/>
    </source>
</evidence>
<keyword evidence="4" id="KW-1003">Cell membrane</keyword>
<accession>A0A1D8JEP0</accession>
<evidence type="ECO:0000256" key="4">
    <source>
        <dbReference type="ARBA" id="ARBA00022475"/>
    </source>
</evidence>
<keyword evidence="8 9" id="KW-0472">Membrane</keyword>
<dbReference type="RefSeq" id="WP_075527302.1">
    <property type="nucleotide sequence ID" value="NZ_CP017560.1"/>
</dbReference>
<reference evidence="10 11" key="1">
    <citation type="submission" date="2016-09" db="EMBL/GenBank/DDBJ databases">
        <title>Complete genome sequence of the Lysinibacillus sphaericus LMG 22257, a specie of Bacillus with ureolytic activity that can effectively biodeposit calcium carbonate.</title>
        <authorList>
            <person name="Yan W."/>
        </authorList>
    </citation>
    <scope>NUCLEOTIDE SEQUENCE [LARGE SCALE GENOMIC DNA]</scope>
    <source>
        <strain evidence="10 11">LMG 22257</strain>
    </source>
</reference>
<evidence type="ECO:0000256" key="6">
    <source>
        <dbReference type="ARBA" id="ARBA00022970"/>
    </source>
</evidence>
<dbReference type="GO" id="GO:0015818">
    <property type="term" value="P:isoleucine transport"/>
    <property type="evidence" value="ECO:0007669"/>
    <property type="project" value="TreeGrafter"/>
</dbReference>
<feature type="transmembrane region" description="Helical" evidence="9">
    <location>
        <begin position="236"/>
        <end position="257"/>
    </location>
</feature>
<keyword evidence="5 9" id="KW-0812">Transmembrane</keyword>